<dbReference type="InterPro" id="IPR022192">
    <property type="entry name" value="SUV3_C"/>
</dbReference>
<evidence type="ECO:0000256" key="9">
    <source>
        <dbReference type="ARBA" id="ARBA00047984"/>
    </source>
</evidence>
<evidence type="ECO:0000256" key="10">
    <source>
        <dbReference type="ARBA" id="ARBA00071444"/>
    </source>
</evidence>
<dbReference type="GO" id="GO:0016787">
    <property type="term" value="F:hydrolase activity"/>
    <property type="evidence" value="ECO:0007669"/>
    <property type="project" value="UniProtKB-KW"/>
</dbReference>
<dbReference type="SMART" id="SM00487">
    <property type="entry name" value="DEXDc"/>
    <property type="match status" value="1"/>
</dbReference>
<dbReference type="Proteomes" id="UP000769528">
    <property type="component" value="Unassembled WGS sequence"/>
</dbReference>
<dbReference type="FunFam" id="3.40.50.300:FF:001549">
    <property type="entry name" value="SUV3p ATP-dependent RNA helicase"/>
    <property type="match status" value="1"/>
</dbReference>
<evidence type="ECO:0000259" key="12">
    <source>
        <dbReference type="PROSITE" id="PS51192"/>
    </source>
</evidence>
<proteinExistence type="predicted"/>
<evidence type="ECO:0000256" key="3">
    <source>
        <dbReference type="ARBA" id="ARBA00022741"/>
    </source>
</evidence>
<protein>
    <recommendedName>
        <fullName evidence="10">ATP-dependent RNA helicase SUV3, mitochondrial</fullName>
        <ecNumber evidence="2">3.6.4.13</ecNumber>
    </recommendedName>
</protein>
<keyword evidence="15" id="KW-1185">Reference proteome</keyword>
<dbReference type="PROSITE" id="PS51192">
    <property type="entry name" value="HELICASE_ATP_BIND_1"/>
    <property type="match status" value="1"/>
</dbReference>
<dbReference type="CDD" id="cd17913">
    <property type="entry name" value="DEXQc_Suv3"/>
    <property type="match status" value="1"/>
</dbReference>
<dbReference type="EMBL" id="JAEUBF010000877">
    <property type="protein sequence ID" value="KAH3674358.1"/>
    <property type="molecule type" value="Genomic_DNA"/>
</dbReference>
<dbReference type="FunFam" id="3.40.50.300:FF:000269">
    <property type="entry name" value="ATP-dependent RNA helicase SUPV3L1, mitochondrial"/>
    <property type="match status" value="1"/>
</dbReference>
<evidence type="ECO:0000256" key="11">
    <source>
        <dbReference type="SAM" id="Coils"/>
    </source>
</evidence>
<dbReference type="PROSITE" id="PS51194">
    <property type="entry name" value="HELICASE_CTER"/>
    <property type="match status" value="1"/>
</dbReference>
<evidence type="ECO:0000256" key="5">
    <source>
        <dbReference type="ARBA" id="ARBA00022806"/>
    </source>
</evidence>
<dbReference type="InterPro" id="IPR044774">
    <property type="entry name" value="Suv3_DEXQc"/>
</dbReference>
<dbReference type="InterPro" id="IPR050699">
    <property type="entry name" value="RNA-DNA_Helicase"/>
</dbReference>
<keyword evidence="8" id="KW-0496">Mitochondrion</keyword>
<feature type="domain" description="Helicase ATP-binding" evidence="12">
    <location>
        <begin position="233"/>
        <end position="383"/>
    </location>
</feature>
<evidence type="ECO:0000256" key="2">
    <source>
        <dbReference type="ARBA" id="ARBA00012552"/>
    </source>
</evidence>
<evidence type="ECO:0000256" key="6">
    <source>
        <dbReference type="ARBA" id="ARBA00022840"/>
    </source>
</evidence>
<feature type="domain" description="Helicase C-terminal" evidence="13">
    <location>
        <begin position="396"/>
        <end position="548"/>
    </location>
</feature>
<reference evidence="14" key="2">
    <citation type="submission" date="2021-01" db="EMBL/GenBank/DDBJ databases">
        <authorList>
            <person name="Schikora-Tamarit M.A."/>
        </authorList>
    </citation>
    <scope>NUCLEOTIDE SEQUENCE</scope>
    <source>
        <strain evidence="14">CBS6341</strain>
    </source>
</reference>
<dbReference type="Gene3D" id="1.20.272.40">
    <property type="match status" value="1"/>
</dbReference>
<dbReference type="OrthoDB" id="6692397at2759"/>
<feature type="coiled-coil region" evidence="11">
    <location>
        <begin position="744"/>
        <end position="771"/>
    </location>
</feature>
<accession>A0A9P8TCE9</accession>
<dbReference type="Pfam" id="PF00271">
    <property type="entry name" value="Helicase_C"/>
    <property type="match status" value="1"/>
</dbReference>
<name>A0A9P8TCE9_9ASCO</name>
<sequence>MLSRVSVRSIWIPRYPTLSIVRHRSVTVKNKHKSNKLLKASDYLVEDTKKGQLLIEGKNNEWIAQHRNDSEFKYKSLNSIKDENSLYLKDLNFKSRIDKLVMLLGKSVMNQKVFANLPNAELYLAHEKVVKSLFEHKLAETISEFHTYDNESIELEDLISPTLEKLPYILYNLELSPFIKKYFELKQTNGIDEQELDLFSKVYLKETLQILKSRIPAQKINVDISNPAEWYPRSRKIKRKLIMHVGPTNSGKTYNALQRLKQSQNGYFAGPLRLLAREIYERFKSENIRCNLVTGEEIIKDLDEFGNQATLSSGTIEMIDMNTYFDVVILDEIQMISDAERGWAWTNALLGVRAKEVHLCGEASSIKLVQKIAELTGDEVIINEYDRLGELKMEESKIKGLTELKRGDCIVVFSKKKILTYKTQIEKQTNLKCAIVYGALPAETRVSQASKFNNGEYDVLIATDAIGMGLNLKINRIIFDDHRKFDGKVRRKLQAPHVKQIAGRAGRFKIAPNSQSSNTDRIEGTIDEMEEDLNDRKDTTIGYVTAFEQETFNHIRKKLKEPTQILSKATVWPSDEVWANYMSEFPNTVPFSTIIKSFKREVVTKSESFQIADIENKLTMVSEFNKIKGLLIADQLKISTAPISTSLPDFYKLVQEFGSTVANSQTKSVFQFKSLNFKEILTQPIPGIQFQSKKEELQNPSQTKSEVEGMTQYKELLSNSENLHKGLMVWLWMNIRYPTLFVDRKSASDLKNLLEDRIEDLIDNLRTKETRFKNE</sequence>
<evidence type="ECO:0000256" key="4">
    <source>
        <dbReference type="ARBA" id="ARBA00022801"/>
    </source>
</evidence>
<keyword evidence="7" id="KW-0809">Transit peptide</keyword>
<dbReference type="InterPro" id="IPR027417">
    <property type="entry name" value="P-loop_NTPase"/>
</dbReference>
<reference evidence="14" key="1">
    <citation type="journal article" date="2021" name="Open Biol.">
        <title>Shared evolutionary footprints suggest mitochondrial oxidative damage underlies multiple complex I losses in fungi.</title>
        <authorList>
            <person name="Schikora-Tamarit M.A."/>
            <person name="Marcet-Houben M."/>
            <person name="Nosek J."/>
            <person name="Gabaldon T."/>
        </authorList>
    </citation>
    <scope>NUCLEOTIDE SEQUENCE</scope>
    <source>
        <strain evidence="14">CBS6341</strain>
    </source>
</reference>
<dbReference type="PANTHER" id="PTHR12131">
    <property type="entry name" value="ATP-DEPENDENT RNA AND DNA HELICASE"/>
    <property type="match status" value="1"/>
</dbReference>
<evidence type="ECO:0000313" key="14">
    <source>
        <dbReference type="EMBL" id="KAH3674358.1"/>
    </source>
</evidence>
<organism evidence="14 15">
    <name type="scientific">Wickerhamomyces mucosus</name>
    <dbReference type="NCBI Taxonomy" id="1378264"/>
    <lineage>
        <taxon>Eukaryota</taxon>
        <taxon>Fungi</taxon>
        <taxon>Dikarya</taxon>
        <taxon>Ascomycota</taxon>
        <taxon>Saccharomycotina</taxon>
        <taxon>Saccharomycetes</taxon>
        <taxon>Phaffomycetales</taxon>
        <taxon>Wickerhamomycetaceae</taxon>
        <taxon>Wickerhamomyces</taxon>
    </lineage>
</organism>
<evidence type="ECO:0000313" key="15">
    <source>
        <dbReference type="Proteomes" id="UP000769528"/>
    </source>
</evidence>
<dbReference type="Gene3D" id="1.20.58.1080">
    <property type="match status" value="1"/>
</dbReference>
<dbReference type="SMART" id="SM00490">
    <property type="entry name" value="HELICc"/>
    <property type="match status" value="1"/>
</dbReference>
<keyword evidence="3" id="KW-0547">Nucleotide-binding</keyword>
<dbReference type="SUPFAM" id="SSF52540">
    <property type="entry name" value="P-loop containing nucleoside triphosphate hydrolases"/>
    <property type="match status" value="1"/>
</dbReference>
<dbReference type="Pfam" id="PF22527">
    <property type="entry name" value="DEXQc_Suv3"/>
    <property type="match status" value="1"/>
</dbReference>
<keyword evidence="4" id="KW-0378">Hydrolase</keyword>
<dbReference type="GO" id="GO:0045025">
    <property type="term" value="C:mitochondrial degradosome"/>
    <property type="evidence" value="ECO:0007669"/>
    <property type="project" value="TreeGrafter"/>
</dbReference>
<comment type="catalytic activity">
    <reaction evidence="9">
        <text>ATP + H2O = ADP + phosphate + H(+)</text>
        <dbReference type="Rhea" id="RHEA:13065"/>
        <dbReference type="ChEBI" id="CHEBI:15377"/>
        <dbReference type="ChEBI" id="CHEBI:15378"/>
        <dbReference type="ChEBI" id="CHEBI:30616"/>
        <dbReference type="ChEBI" id="CHEBI:43474"/>
        <dbReference type="ChEBI" id="CHEBI:456216"/>
        <dbReference type="EC" id="3.6.4.13"/>
    </reaction>
</comment>
<keyword evidence="6" id="KW-0067">ATP-binding</keyword>
<evidence type="ECO:0000256" key="7">
    <source>
        <dbReference type="ARBA" id="ARBA00022946"/>
    </source>
</evidence>
<dbReference type="InterPro" id="IPR055206">
    <property type="entry name" value="DEXQc_SUV3"/>
</dbReference>
<dbReference type="PANTHER" id="PTHR12131:SF1">
    <property type="entry name" value="ATP-DEPENDENT RNA HELICASE SUPV3L1, MITOCHONDRIAL-RELATED"/>
    <property type="match status" value="1"/>
</dbReference>
<dbReference type="GO" id="GO:0005524">
    <property type="term" value="F:ATP binding"/>
    <property type="evidence" value="ECO:0007669"/>
    <property type="project" value="UniProtKB-KW"/>
</dbReference>
<comment type="subcellular location">
    <subcellularLocation>
        <location evidence="1">Mitochondrion</location>
    </subcellularLocation>
</comment>
<dbReference type="Gene3D" id="3.40.50.300">
    <property type="entry name" value="P-loop containing nucleotide triphosphate hydrolases"/>
    <property type="match status" value="2"/>
</dbReference>
<dbReference type="GO" id="GO:0003724">
    <property type="term" value="F:RNA helicase activity"/>
    <property type="evidence" value="ECO:0007669"/>
    <property type="project" value="UniProtKB-EC"/>
</dbReference>
<dbReference type="Pfam" id="PF12513">
    <property type="entry name" value="SUV3_C"/>
    <property type="match status" value="1"/>
</dbReference>
<evidence type="ECO:0000259" key="13">
    <source>
        <dbReference type="PROSITE" id="PS51194"/>
    </source>
</evidence>
<gene>
    <name evidence="14" type="ORF">WICMUC_003384</name>
</gene>
<dbReference type="CDD" id="cd18805">
    <property type="entry name" value="SF2_C_suv3"/>
    <property type="match status" value="1"/>
</dbReference>
<comment type="caution">
    <text evidence="14">The sequence shown here is derived from an EMBL/GenBank/DDBJ whole genome shotgun (WGS) entry which is preliminary data.</text>
</comment>
<dbReference type="InterPro" id="IPR001650">
    <property type="entry name" value="Helicase_C-like"/>
</dbReference>
<dbReference type="GO" id="GO:0000965">
    <property type="term" value="P:mitochondrial RNA 3'-end processing"/>
    <property type="evidence" value="ECO:0007669"/>
    <property type="project" value="TreeGrafter"/>
</dbReference>
<dbReference type="EC" id="3.6.4.13" evidence="2"/>
<evidence type="ECO:0000256" key="8">
    <source>
        <dbReference type="ARBA" id="ARBA00023128"/>
    </source>
</evidence>
<dbReference type="AlphaFoldDB" id="A0A9P8TCE9"/>
<keyword evidence="5" id="KW-0347">Helicase</keyword>
<keyword evidence="11" id="KW-0175">Coiled coil</keyword>
<evidence type="ECO:0000256" key="1">
    <source>
        <dbReference type="ARBA" id="ARBA00004173"/>
    </source>
</evidence>
<dbReference type="InterPro" id="IPR014001">
    <property type="entry name" value="Helicase_ATP-bd"/>
</dbReference>